<proteinExistence type="predicted"/>
<evidence type="ECO:0000256" key="2">
    <source>
        <dbReference type="SAM" id="Phobius"/>
    </source>
</evidence>
<evidence type="ECO:0000256" key="1">
    <source>
        <dbReference type="SAM" id="MobiDB-lite"/>
    </source>
</evidence>
<dbReference type="Proteomes" id="UP001313282">
    <property type="component" value="Unassembled WGS sequence"/>
</dbReference>
<organism evidence="3 4">
    <name type="scientific">Orbilia javanica</name>
    <dbReference type="NCBI Taxonomy" id="47235"/>
    <lineage>
        <taxon>Eukaryota</taxon>
        <taxon>Fungi</taxon>
        <taxon>Dikarya</taxon>
        <taxon>Ascomycota</taxon>
        <taxon>Pezizomycotina</taxon>
        <taxon>Orbiliomycetes</taxon>
        <taxon>Orbiliales</taxon>
        <taxon>Orbiliaceae</taxon>
        <taxon>Orbilia</taxon>
    </lineage>
</organism>
<dbReference type="AlphaFoldDB" id="A0AAN8MUM7"/>
<reference evidence="3 4" key="1">
    <citation type="submission" date="2019-10" db="EMBL/GenBank/DDBJ databases">
        <authorList>
            <person name="Palmer J.M."/>
        </authorList>
    </citation>
    <scope>NUCLEOTIDE SEQUENCE [LARGE SCALE GENOMIC DNA]</scope>
    <source>
        <strain evidence="3 4">TWF718</strain>
    </source>
</reference>
<keyword evidence="4" id="KW-1185">Reference proteome</keyword>
<dbReference type="EMBL" id="JAVHNR010000010">
    <property type="protein sequence ID" value="KAK6332166.1"/>
    <property type="molecule type" value="Genomic_DNA"/>
</dbReference>
<feature type="transmembrane region" description="Helical" evidence="2">
    <location>
        <begin position="20"/>
        <end position="44"/>
    </location>
</feature>
<feature type="region of interest" description="Disordered" evidence="1">
    <location>
        <begin position="61"/>
        <end position="82"/>
    </location>
</feature>
<gene>
    <name evidence="3" type="ORF">TWF718_002700</name>
</gene>
<protein>
    <submittedName>
        <fullName evidence="3">Uncharacterized protein</fullName>
    </submittedName>
</protein>
<evidence type="ECO:0000313" key="4">
    <source>
        <dbReference type="Proteomes" id="UP001313282"/>
    </source>
</evidence>
<accession>A0AAN8MUM7</accession>
<keyword evidence="2" id="KW-0472">Membrane</keyword>
<keyword evidence="2" id="KW-0812">Transmembrane</keyword>
<evidence type="ECO:0000313" key="3">
    <source>
        <dbReference type="EMBL" id="KAK6332166.1"/>
    </source>
</evidence>
<keyword evidence="2" id="KW-1133">Transmembrane helix</keyword>
<sequence>MGFLFYPPTFLDIVCALPDIIFTAALFLAVLPFWLLYSSALYLLTSASRLIRTDTFDETDLEKDAGHQPKSLDLNPFRPHAQ</sequence>
<name>A0AAN8MUM7_9PEZI</name>
<comment type="caution">
    <text evidence="3">The sequence shown here is derived from an EMBL/GenBank/DDBJ whole genome shotgun (WGS) entry which is preliminary data.</text>
</comment>